<reference evidence="2" key="1">
    <citation type="journal article" date="2019" name="Int. J. Syst. Evol. Microbiol.">
        <title>The Global Catalogue of Microorganisms (GCM) 10K type strain sequencing project: providing services to taxonomists for standard genome sequencing and annotation.</title>
        <authorList>
            <consortium name="The Broad Institute Genomics Platform"/>
            <consortium name="The Broad Institute Genome Sequencing Center for Infectious Disease"/>
            <person name="Wu L."/>
            <person name="Ma J."/>
        </authorList>
    </citation>
    <scope>NUCLEOTIDE SEQUENCE [LARGE SCALE GENOMIC DNA]</scope>
    <source>
        <strain evidence="2">JCM 18532</strain>
    </source>
</reference>
<name>A0ABP8YZK4_9ACTN</name>
<evidence type="ECO:0000313" key="1">
    <source>
        <dbReference type="EMBL" id="GAA4739742.1"/>
    </source>
</evidence>
<dbReference type="EMBL" id="BAABKN010000015">
    <property type="protein sequence ID" value="GAA4739742.1"/>
    <property type="molecule type" value="Genomic_DNA"/>
</dbReference>
<dbReference type="RefSeq" id="WP_345527125.1">
    <property type="nucleotide sequence ID" value="NZ_BAABKN010000015.1"/>
</dbReference>
<organism evidence="1 2">
    <name type="scientific">Nocardioides endophyticus</name>
    <dbReference type="NCBI Taxonomy" id="1353775"/>
    <lineage>
        <taxon>Bacteria</taxon>
        <taxon>Bacillati</taxon>
        <taxon>Actinomycetota</taxon>
        <taxon>Actinomycetes</taxon>
        <taxon>Propionibacteriales</taxon>
        <taxon>Nocardioidaceae</taxon>
        <taxon>Nocardioides</taxon>
    </lineage>
</organism>
<gene>
    <name evidence="1" type="ORF">GCM10023350_25140</name>
</gene>
<dbReference type="Proteomes" id="UP001499882">
    <property type="component" value="Unassembled WGS sequence"/>
</dbReference>
<keyword evidence="2" id="KW-1185">Reference proteome</keyword>
<comment type="caution">
    <text evidence="1">The sequence shown here is derived from an EMBL/GenBank/DDBJ whole genome shotgun (WGS) entry which is preliminary data.</text>
</comment>
<protein>
    <recommendedName>
        <fullName evidence="3">DUF5060 domain-containing protein</fullName>
    </recommendedName>
</protein>
<evidence type="ECO:0008006" key="3">
    <source>
        <dbReference type="Google" id="ProtNLM"/>
    </source>
</evidence>
<sequence>MATRLVISNHQAEPVEIQWELPFCGGVLEVHAWTDPDAPTQIEFWHDDGHRFFVVLRGIDEPDARAWRWGKTDRTGVFTEENLGAPTPPNPRVELLVAHANALTTERVEHAS</sequence>
<evidence type="ECO:0000313" key="2">
    <source>
        <dbReference type="Proteomes" id="UP001499882"/>
    </source>
</evidence>
<proteinExistence type="predicted"/>
<accession>A0ABP8YZK4</accession>